<name>A0AA35ZMC5_LACSI</name>
<evidence type="ECO:0000313" key="2">
    <source>
        <dbReference type="EMBL" id="CAI9295310.1"/>
    </source>
</evidence>
<evidence type="ECO:0000313" key="3">
    <source>
        <dbReference type="Proteomes" id="UP001177003"/>
    </source>
</evidence>
<proteinExistence type="predicted"/>
<dbReference type="Gene3D" id="3.40.50.261">
    <property type="entry name" value="Succinyl-CoA synthetase domains"/>
    <property type="match status" value="1"/>
</dbReference>
<gene>
    <name evidence="2" type="ORF">LSALG_LOCUS34256</name>
</gene>
<reference evidence="2" key="1">
    <citation type="submission" date="2023-04" db="EMBL/GenBank/DDBJ databases">
        <authorList>
            <person name="Vijverberg K."/>
            <person name="Xiong W."/>
            <person name="Schranz E."/>
        </authorList>
    </citation>
    <scope>NUCLEOTIDE SEQUENCE</scope>
</reference>
<protein>
    <submittedName>
        <fullName evidence="2">Uncharacterized protein</fullName>
    </submittedName>
</protein>
<comment type="subunit">
    <text evidence="1">Heterooctamer of 4 alpha and 4 beta chains.</text>
</comment>
<organism evidence="2 3">
    <name type="scientific">Lactuca saligna</name>
    <name type="common">Willowleaf lettuce</name>
    <dbReference type="NCBI Taxonomy" id="75948"/>
    <lineage>
        <taxon>Eukaryota</taxon>
        <taxon>Viridiplantae</taxon>
        <taxon>Streptophyta</taxon>
        <taxon>Embryophyta</taxon>
        <taxon>Tracheophyta</taxon>
        <taxon>Spermatophyta</taxon>
        <taxon>Magnoliopsida</taxon>
        <taxon>eudicotyledons</taxon>
        <taxon>Gunneridae</taxon>
        <taxon>Pentapetalae</taxon>
        <taxon>asterids</taxon>
        <taxon>campanulids</taxon>
        <taxon>Asterales</taxon>
        <taxon>Asteraceae</taxon>
        <taxon>Cichorioideae</taxon>
        <taxon>Cichorieae</taxon>
        <taxon>Lactucinae</taxon>
        <taxon>Lactuca</taxon>
    </lineage>
</organism>
<dbReference type="AlphaFoldDB" id="A0AA35ZMC5"/>
<evidence type="ECO:0000256" key="1">
    <source>
        <dbReference type="ARBA" id="ARBA00011412"/>
    </source>
</evidence>
<keyword evidence="3" id="KW-1185">Reference proteome</keyword>
<accession>A0AA35ZMC5</accession>
<dbReference type="Proteomes" id="UP001177003">
    <property type="component" value="Chromosome 7"/>
</dbReference>
<sequence length="188" mass="21152">MTRISQGHETNSFKSNFASWSAASAASVPEETRGKVAALLFSLLALLKQQGAFVKAIVSGGKGTTQDKIRTLREAGVTVVESPAKIGAAMLEMSISRSRSPLKMINFPRSNLYSFQLRTYGGQMKLCTKCYMKWMWEYYVDATTGNTCLLKYQTTTNRYRLYKWTIRWSLTTHGAREVGHQIEQMQLG</sequence>
<dbReference type="InterPro" id="IPR016102">
    <property type="entry name" value="Succinyl-CoA_synth-like"/>
</dbReference>
<dbReference type="EMBL" id="OX465083">
    <property type="protein sequence ID" value="CAI9295310.1"/>
    <property type="molecule type" value="Genomic_DNA"/>
</dbReference>